<dbReference type="EMBL" id="JAFFHA010000007">
    <property type="protein sequence ID" value="KAK4652670.1"/>
    <property type="molecule type" value="Genomic_DNA"/>
</dbReference>
<dbReference type="RefSeq" id="XP_062741645.1">
    <property type="nucleotide sequence ID" value="XM_062890545.1"/>
</dbReference>
<evidence type="ECO:0000313" key="1">
    <source>
        <dbReference type="EMBL" id="KAK4652670.1"/>
    </source>
</evidence>
<gene>
    <name evidence="1" type="ORF">QC762_501190</name>
</gene>
<comment type="caution">
    <text evidence="1">The sequence shown here is derived from an EMBL/GenBank/DDBJ whole genome shotgun (WGS) entry which is preliminary data.</text>
</comment>
<sequence>MLKAENSPASVTSAICPADICLPSLLSAPPVTAPPVGLRSWILSCTAMCDG</sequence>
<name>A0ABR0GA76_9PEZI</name>
<dbReference type="Proteomes" id="UP001323405">
    <property type="component" value="Unassembled WGS sequence"/>
</dbReference>
<organism evidence="1 2">
    <name type="scientific">Podospora pseudocomata</name>
    <dbReference type="NCBI Taxonomy" id="2093779"/>
    <lineage>
        <taxon>Eukaryota</taxon>
        <taxon>Fungi</taxon>
        <taxon>Dikarya</taxon>
        <taxon>Ascomycota</taxon>
        <taxon>Pezizomycotina</taxon>
        <taxon>Sordariomycetes</taxon>
        <taxon>Sordariomycetidae</taxon>
        <taxon>Sordariales</taxon>
        <taxon>Podosporaceae</taxon>
        <taxon>Podospora</taxon>
    </lineage>
</organism>
<reference evidence="1 2" key="1">
    <citation type="journal article" date="2023" name="bioRxiv">
        <title>High-quality genome assemblies of four members of thePodospora anserinaspecies complex.</title>
        <authorList>
            <person name="Ament-Velasquez S.L."/>
            <person name="Vogan A.A."/>
            <person name="Wallerman O."/>
            <person name="Hartmann F."/>
            <person name="Gautier V."/>
            <person name="Silar P."/>
            <person name="Giraud T."/>
            <person name="Johannesson H."/>
        </authorList>
    </citation>
    <scope>NUCLEOTIDE SEQUENCE [LARGE SCALE GENOMIC DNA]</scope>
    <source>
        <strain evidence="1 2">CBS 415.72m</strain>
    </source>
</reference>
<proteinExistence type="predicted"/>
<protein>
    <submittedName>
        <fullName evidence="1">Uncharacterized protein</fullName>
    </submittedName>
</protein>
<dbReference type="GeneID" id="87910452"/>
<accession>A0ABR0GA76</accession>
<evidence type="ECO:0000313" key="2">
    <source>
        <dbReference type="Proteomes" id="UP001323405"/>
    </source>
</evidence>
<keyword evidence="2" id="KW-1185">Reference proteome</keyword>